<evidence type="ECO:0000259" key="6">
    <source>
        <dbReference type="SMART" id="SM00702"/>
    </source>
</evidence>
<evidence type="ECO:0000256" key="5">
    <source>
        <dbReference type="SAM" id="MobiDB-lite"/>
    </source>
</evidence>
<organism evidence="7 8">
    <name type="scientific">Oopsacas minuta</name>
    <dbReference type="NCBI Taxonomy" id="111878"/>
    <lineage>
        <taxon>Eukaryota</taxon>
        <taxon>Metazoa</taxon>
        <taxon>Porifera</taxon>
        <taxon>Hexactinellida</taxon>
        <taxon>Hexasterophora</taxon>
        <taxon>Lyssacinosida</taxon>
        <taxon>Leucopsacidae</taxon>
        <taxon>Oopsacas</taxon>
    </lineage>
</organism>
<gene>
    <name evidence="7" type="ORF">LOD99_15744</name>
</gene>
<evidence type="ECO:0000256" key="4">
    <source>
        <dbReference type="ARBA" id="ARBA00023002"/>
    </source>
</evidence>
<keyword evidence="8" id="KW-1185">Reference proteome</keyword>
<evidence type="ECO:0000256" key="2">
    <source>
        <dbReference type="ARBA" id="ARBA00022896"/>
    </source>
</evidence>
<dbReference type="GO" id="GO:0031418">
    <property type="term" value="F:L-ascorbic acid binding"/>
    <property type="evidence" value="ECO:0007669"/>
    <property type="project" value="UniProtKB-KW"/>
</dbReference>
<evidence type="ECO:0000256" key="3">
    <source>
        <dbReference type="ARBA" id="ARBA00022964"/>
    </source>
</evidence>
<dbReference type="PANTHER" id="PTHR12117:SF0">
    <property type="entry name" value="PROLYL 3-HYDROXYLASE OGFOD1"/>
    <property type="match status" value="1"/>
</dbReference>
<comment type="caution">
    <text evidence="7">The sequence shown here is derived from an EMBL/GenBank/DDBJ whole genome shotgun (WGS) entry which is preliminary data.</text>
</comment>
<feature type="region of interest" description="Disordered" evidence="5">
    <location>
        <begin position="997"/>
        <end position="1020"/>
    </location>
</feature>
<dbReference type="Proteomes" id="UP001165289">
    <property type="component" value="Unassembled WGS sequence"/>
</dbReference>
<evidence type="ECO:0000256" key="1">
    <source>
        <dbReference type="ARBA" id="ARBA00001961"/>
    </source>
</evidence>
<proteinExistence type="predicted"/>
<dbReference type="AlphaFoldDB" id="A0AAV7KBE8"/>
<feature type="compositionally biased region" description="Basic and acidic residues" evidence="5">
    <location>
        <begin position="622"/>
        <end position="642"/>
    </location>
</feature>
<accession>A0AAV7KBE8</accession>
<dbReference type="InterPro" id="IPR039558">
    <property type="entry name" value="TPA1/OFD1_N"/>
</dbReference>
<comment type="cofactor">
    <cofactor evidence="1">
        <name>L-ascorbate</name>
        <dbReference type="ChEBI" id="CHEBI:38290"/>
    </cofactor>
</comment>
<dbReference type="InterPro" id="IPR051842">
    <property type="entry name" value="uS12_prolyl_hydroxylase"/>
</dbReference>
<dbReference type="Pfam" id="PF13661">
    <property type="entry name" value="2OG-FeII_Oxy_4"/>
    <property type="match status" value="1"/>
</dbReference>
<dbReference type="InterPro" id="IPR000626">
    <property type="entry name" value="Ubiquitin-like_dom"/>
</dbReference>
<dbReference type="GO" id="GO:0031543">
    <property type="term" value="F:peptidyl-proline dioxygenase activity"/>
    <property type="evidence" value="ECO:0007669"/>
    <property type="project" value="TreeGrafter"/>
</dbReference>
<evidence type="ECO:0000313" key="7">
    <source>
        <dbReference type="EMBL" id="KAI6658030.1"/>
    </source>
</evidence>
<dbReference type="GO" id="GO:0016787">
    <property type="term" value="F:hydrolase activity"/>
    <property type="evidence" value="ECO:0007669"/>
    <property type="project" value="UniProtKB-KW"/>
</dbReference>
<dbReference type="EMBL" id="JAKMXF010000110">
    <property type="protein sequence ID" value="KAI6658030.1"/>
    <property type="molecule type" value="Genomic_DNA"/>
</dbReference>
<dbReference type="InterPro" id="IPR045578">
    <property type="entry name" value="USP47_C"/>
</dbReference>
<dbReference type="Pfam" id="PF19718">
    <property type="entry name" value="USP47_C"/>
    <property type="match status" value="1"/>
</dbReference>
<dbReference type="GO" id="GO:0006449">
    <property type="term" value="P:regulation of translational termination"/>
    <property type="evidence" value="ECO:0007669"/>
    <property type="project" value="TreeGrafter"/>
</dbReference>
<dbReference type="SMART" id="SM00702">
    <property type="entry name" value="P4Hc"/>
    <property type="match status" value="1"/>
</dbReference>
<dbReference type="PANTHER" id="PTHR12117">
    <property type="entry name" value="HISTONE ACETYLTRANSFERASE COMPLEX"/>
    <property type="match status" value="1"/>
</dbReference>
<dbReference type="Pfam" id="PF10637">
    <property type="entry name" value="Ofd1_CTDD"/>
    <property type="match status" value="1"/>
</dbReference>
<reference evidence="7 8" key="1">
    <citation type="journal article" date="2023" name="BMC Biol.">
        <title>The compact genome of the sponge Oopsacas minuta (Hexactinellida) is lacking key metazoan core genes.</title>
        <authorList>
            <person name="Santini S."/>
            <person name="Schenkelaars Q."/>
            <person name="Jourda C."/>
            <person name="Duchesne M."/>
            <person name="Belahbib H."/>
            <person name="Rocher C."/>
            <person name="Selva M."/>
            <person name="Riesgo A."/>
            <person name="Vervoort M."/>
            <person name="Leys S.P."/>
            <person name="Kodjabachian L."/>
            <person name="Le Bivic A."/>
            <person name="Borchiellini C."/>
            <person name="Claverie J.M."/>
            <person name="Renard E."/>
        </authorList>
    </citation>
    <scope>NUCLEOTIDE SEQUENCE [LARGE SCALE GENOMIC DNA]</scope>
    <source>
        <strain evidence="7">SPO-2</strain>
    </source>
</reference>
<keyword evidence="3" id="KW-0223">Dioxygenase</keyword>
<dbReference type="InterPro" id="IPR019601">
    <property type="entry name" value="Oxoglutarate/Fe-dep_Oase_C"/>
</dbReference>
<name>A0AAV7KBE8_9METZ</name>
<feature type="region of interest" description="Disordered" evidence="5">
    <location>
        <begin position="601"/>
        <end position="671"/>
    </location>
</feature>
<dbReference type="GO" id="GO:0005506">
    <property type="term" value="F:iron ion binding"/>
    <property type="evidence" value="ECO:0007669"/>
    <property type="project" value="InterPro"/>
</dbReference>
<dbReference type="Gene3D" id="2.60.120.620">
    <property type="entry name" value="q2cbj1_9rhob like domain"/>
    <property type="match status" value="2"/>
</dbReference>
<keyword evidence="7" id="KW-0378">Hydrolase</keyword>
<feature type="domain" description="Prolyl 4-hydroxylase alpha subunit" evidence="6">
    <location>
        <begin position="58"/>
        <end position="234"/>
    </location>
</feature>
<dbReference type="Pfam" id="PF14560">
    <property type="entry name" value="Ubiquitin_2"/>
    <property type="match status" value="1"/>
</dbReference>
<protein>
    <submittedName>
        <fullName evidence="7">Ubiquitin carboxyl-terminal hydrolase 47-like</fullName>
    </submittedName>
</protein>
<keyword evidence="2" id="KW-0847">Vitamin C</keyword>
<keyword evidence="4" id="KW-0560">Oxidoreductase</keyword>
<dbReference type="InterPro" id="IPR006620">
    <property type="entry name" value="Pro_4_hyd_alph"/>
</dbReference>
<evidence type="ECO:0000313" key="8">
    <source>
        <dbReference type="Proteomes" id="UP001165289"/>
    </source>
</evidence>
<sequence>MAELDYNPKRVKTNSPTPYLYINNDYTHTSKLSNKLQKNWSTSKDLEDGNFKFSNSPFKHCILNNFFTELVTVNLLEKELKSLKLTKKNSDLLRLRQSFDLSNYKDGLIGSFLSCLREELLYFISKSTGFDLEEISLSCANYSYRDYLLCHDDQLENRKIAFIYYLVPKIWSLADGGTLDVFTAVDFTPFEIAKSIVPTRNTLVFFEVSNISFHQVSEILSTNKSRLSLSGWFHSKNTTKEIPQVPAPIPKLTDLTLSDISILEPWINPIYLDTKVQFGIRKKFEIQSEIKLQDFILPSKFDELCKNLNSPGLEWEWTGSWNKERFQRIKSEHNPEVLSHFDTLLISEPYAILLSHLTGLKLSDNLQELSSNDSESKSNTSHSSNSSELKIGYGTLENLTRWKGGSYSLLNFTNSIVSQTNRLQSNLFVSTDKGVYDAEGFWSYIASEGEDELLRIEPQGNCLCLVYLEKGIMVKVYHVDLDSKSVLDPQILRAHQTMTVGEFKQLVEQEMSIPAEHMRILLERYYYELRILEYDQHLLKQEGFYRINKVFIEGGKFDDHLNPIENSQMYKVVDSHINAVNLIITLPSIEDIEEEKCDKKVVEGGGDPIDVSPNEPGSSLENAEKETDTPKTNESEVKKEETITDPVESKTIIGPEKEPQNTDSDLESARNKPKPRIIKINIDKRLTISDLKNRLEPEVGISTDFFKIIRVYTNLQEFEYTRLGDTLSSFVDDVKIVVRLGRALKPGEYRAKVYFLNVRATDEITKFLMDFIVSKDLSVKDAKLEILDSISRKKTEYIPQGLTLDNLRLRKKTWKNPGTIYFDDQYFDKDINVFNGSEIFVEMLEGTEPMTRPSDLQIYIRKWNPNSYTLDQFQEIIMNATSVDALKQMIAQHSNLACSNVEFAKGQGSFPCDISLLEIQEELDWNPSAMYLNTWPLYMHDDGSVIYYRDKTDTLMKLSDQRRQEIQKQETTRLQKLTNTSSVSWVKPKERALKIYVKDSSTTDTPDEPEAPGVEIDSKV</sequence>
<dbReference type="CDD" id="cd17039">
    <property type="entry name" value="Ubl_ubiquitin_like"/>
    <property type="match status" value="1"/>
</dbReference>
<dbReference type="GO" id="GO:0005737">
    <property type="term" value="C:cytoplasm"/>
    <property type="evidence" value="ECO:0007669"/>
    <property type="project" value="TreeGrafter"/>
</dbReference>